<keyword evidence="2" id="KW-1185">Reference proteome</keyword>
<dbReference type="PANTHER" id="PTHR21301:SF10">
    <property type="entry name" value="REVERSE TRANSCRIPTASE DOMAIN-CONTAINING PROTEIN"/>
    <property type="match status" value="1"/>
</dbReference>
<keyword evidence="1" id="KW-0732">Signal</keyword>
<feature type="chain" id="PRO_5037595113" evidence="1">
    <location>
        <begin position="22"/>
        <end position="80"/>
    </location>
</feature>
<evidence type="ECO:0000313" key="2">
    <source>
        <dbReference type="Proteomes" id="UP000887540"/>
    </source>
</evidence>
<sequence length="80" mass="9368">MRNHIAPILAIAFMYSLESRALFCNSKVYMRYIDDTFIVVDSEEALQSLFDHLNSQNENIKFTMERSNDQGWLAFLNTEV</sequence>
<accession>A0A914E409</accession>
<feature type="signal peptide" evidence="1">
    <location>
        <begin position="1"/>
        <end position="21"/>
    </location>
</feature>
<dbReference type="WBParaSite" id="ACRNAN_scaffold563.g8254.t1">
    <property type="protein sequence ID" value="ACRNAN_scaffold563.g8254.t1"/>
    <property type="gene ID" value="ACRNAN_scaffold563.g8254"/>
</dbReference>
<reference evidence="3" key="1">
    <citation type="submission" date="2022-11" db="UniProtKB">
        <authorList>
            <consortium name="WormBaseParasite"/>
        </authorList>
    </citation>
    <scope>IDENTIFICATION</scope>
</reference>
<organism evidence="2 3">
    <name type="scientific">Acrobeloides nanus</name>
    <dbReference type="NCBI Taxonomy" id="290746"/>
    <lineage>
        <taxon>Eukaryota</taxon>
        <taxon>Metazoa</taxon>
        <taxon>Ecdysozoa</taxon>
        <taxon>Nematoda</taxon>
        <taxon>Chromadorea</taxon>
        <taxon>Rhabditida</taxon>
        <taxon>Tylenchina</taxon>
        <taxon>Cephalobomorpha</taxon>
        <taxon>Cephaloboidea</taxon>
        <taxon>Cephalobidae</taxon>
        <taxon>Acrobeloides</taxon>
    </lineage>
</organism>
<evidence type="ECO:0000313" key="3">
    <source>
        <dbReference type="WBParaSite" id="ACRNAN_scaffold563.g8254.t1"/>
    </source>
</evidence>
<name>A0A914E409_9BILA</name>
<dbReference type="AlphaFoldDB" id="A0A914E409"/>
<dbReference type="PANTHER" id="PTHR21301">
    <property type="entry name" value="REVERSE TRANSCRIPTASE"/>
    <property type="match status" value="1"/>
</dbReference>
<dbReference type="Proteomes" id="UP000887540">
    <property type="component" value="Unplaced"/>
</dbReference>
<evidence type="ECO:0000256" key="1">
    <source>
        <dbReference type="SAM" id="SignalP"/>
    </source>
</evidence>
<protein>
    <submittedName>
        <fullName evidence="3">Reverse transcriptase domain-containing protein</fullName>
    </submittedName>
</protein>
<proteinExistence type="predicted"/>